<reference evidence="1 2" key="1">
    <citation type="journal article" date="2019" name="Nat. Plants">
        <title>Stout camphor tree genome fills gaps in understanding of flowering plant genome evolution.</title>
        <authorList>
            <person name="Chaw S.M."/>
            <person name="Liu Y.C."/>
            <person name="Wu Y.W."/>
            <person name="Wang H.Y."/>
            <person name="Lin C.I."/>
            <person name="Wu C.S."/>
            <person name="Ke H.M."/>
            <person name="Chang L.Y."/>
            <person name="Hsu C.Y."/>
            <person name="Yang H.T."/>
            <person name="Sudianto E."/>
            <person name="Hsu M.H."/>
            <person name="Wu K.P."/>
            <person name="Wang L.N."/>
            <person name="Leebens-Mack J.H."/>
            <person name="Tsai I.J."/>
        </authorList>
    </citation>
    <scope>NUCLEOTIDE SEQUENCE [LARGE SCALE GENOMIC DNA]</scope>
    <source>
        <strain evidence="2">cv. Chaw 1501</strain>
        <tissue evidence="1">Young leaves</tissue>
    </source>
</reference>
<evidence type="ECO:0000313" key="2">
    <source>
        <dbReference type="Proteomes" id="UP000283530"/>
    </source>
</evidence>
<proteinExistence type="predicted"/>
<evidence type="ECO:0000313" key="1">
    <source>
        <dbReference type="EMBL" id="RWR82809.1"/>
    </source>
</evidence>
<dbReference type="InterPro" id="IPR009515">
    <property type="entry name" value="DUF1138"/>
</dbReference>
<dbReference type="PANTHER" id="PTHR34267">
    <property type="entry name" value="OS11G0161033 PROTEIN"/>
    <property type="match status" value="1"/>
</dbReference>
<keyword evidence="2" id="KW-1185">Reference proteome</keyword>
<gene>
    <name evidence="1" type="ORF">CKAN_01154500</name>
</gene>
<dbReference type="PANTHER" id="PTHR34267:SF17">
    <property type="entry name" value="OS06G0114500 PROTEIN"/>
    <property type="match status" value="1"/>
</dbReference>
<name>A0A3S3P4K9_9MAGN</name>
<organism evidence="1 2">
    <name type="scientific">Cinnamomum micranthum f. kanehirae</name>
    <dbReference type="NCBI Taxonomy" id="337451"/>
    <lineage>
        <taxon>Eukaryota</taxon>
        <taxon>Viridiplantae</taxon>
        <taxon>Streptophyta</taxon>
        <taxon>Embryophyta</taxon>
        <taxon>Tracheophyta</taxon>
        <taxon>Spermatophyta</taxon>
        <taxon>Magnoliopsida</taxon>
        <taxon>Magnoliidae</taxon>
        <taxon>Laurales</taxon>
        <taxon>Lauraceae</taxon>
        <taxon>Cinnamomum</taxon>
    </lineage>
</organism>
<accession>A0A3S3P4K9</accession>
<protein>
    <submittedName>
        <fullName evidence="1">Ozone-responsive stress related protein</fullName>
    </submittedName>
</protein>
<sequence length="114" mass="12684">MNCLLTNIRSRYASVAAAGAIGYTLDFFVAEKKIFGGKTVLVETSWHILSSVFNFKEFEATYSYQRGQNQRIKGTTPKTVTGKEWLGATDEKFHAWPPTAGPLAAMNPLSRQNH</sequence>
<comment type="caution">
    <text evidence="1">The sequence shown here is derived from an EMBL/GenBank/DDBJ whole genome shotgun (WGS) entry which is preliminary data.</text>
</comment>
<dbReference type="EMBL" id="QPKB01000004">
    <property type="protein sequence ID" value="RWR82809.1"/>
    <property type="molecule type" value="Genomic_DNA"/>
</dbReference>
<dbReference type="AlphaFoldDB" id="A0A3S3P4K9"/>
<dbReference type="Proteomes" id="UP000283530">
    <property type="component" value="Unassembled WGS sequence"/>
</dbReference>
<dbReference type="Pfam" id="PF06592">
    <property type="entry name" value="DUF1138"/>
    <property type="match status" value="1"/>
</dbReference>